<name>A0A0M0I0B4_9VIBR</name>
<protein>
    <recommendedName>
        <fullName evidence="13">OmpA-like domain-containing protein</fullName>
    </recommendedName>
</protein>
<evidence type="ECO:0000256" key="11">
    <source>
        <dbReference type="SAM" id="MobiDB-lite"/>
    </source>
</evidence>
<comment type="subcellular location">
    <subcellularLocation>
        <location evidence="1">Cell outer membrane</location>
        <topology evidence="1">Multi-pass membrane protein</topology>
    </subcellularLocation>
</comment>
<keyword evidence="15" id="KW-1185">Reference proteome</keyword>
<keyword evidence="6" id="KW-0406">Ion transport</keyword>
<dbReference type="PANTHER" id="PTHR30329:SF21">
    <property type="entry name" value="LIPOPROTEIN YIAD-RELATED"/>
    <property type="match status" value="1"/>
</dbReference>
<dbReference type="PRINTS" id="PR01023">
    <property type="entry name" value="NAFLGMOTY"/>
</dbReference>
<feature type="chain" id="PRO_5005600447" description="OmpA-like domain-containing protein" evidence="12">
    <location>
        <begin position="22"/>
        <end position="325"/>
    </location>
</feature>
<reference evidence="15" key="1">
    <citation type="submission" date="2015-08" db="EMBL/GenBank/DDBJ databases">
        <title>Vibrio galatheae sp. nov., a novel member of the Vibrionaceae family isolated from the Solomon Islands.</title>
        <authorList>
            <person name="Giubergia S."/>
            <person name="Machado H."/>
            <person name="Mateiu R.V."/>
            <person name="Gram L."/>
        </authorList>
    </citation>
    <scope>NUCLEOTIDE SEQUENCE [LARGE SCALE GENOMIC DNA]</scope>
    <source>
        <strain evidence="15">DSM 19134</strain>
    </source>
</reference>
<dbReference type="GO" id="GO:0009279">
    <property type="term" value="C:cell outer membrane"/>
    <property type="evidence" value="ECO:0007669"/>
    <property type="project" value="UniProtKB-SubCell"/>
</dbReference>
<keyword evidence="7" id="KW-0626">Porin</keyword>
<dbReference type="CDD" id="cd07185">
    <property type="entry name" value="OmpA_C-like"/>
    <property type="match status" value="1"/>
</dbReference>
<dbReference type="STRING" id="171383.AKJ31_12520"/>
<evidence type="ECO:0000256" key="6">
    <source>
        <dbReference type="ARBA" id="ARBA00023065"/>
    </source>
</evidence>
<dbReference type="InterPro" id="IPR006665">
    <property type="entry name" value="OmpA-like"/>
</dbReference>
<gene>
    <name evidence="14" type="ORF">AKJ31_12520</name>
</gene>
<accession>A0A0M0I0B4</accession>
<dbReference type="InterPro" id="IPR006664">
    <property type="entry name" value="OMP_bac"/>
</dbReference>
<dbReference type="InterPro" id="IPR000498">
    <property type="entry name" value="OmpA-like_TM_dom"/>
</dbReference>
<dbReference type="SUPFAM" id="SSF103088">
    <property type="entry name" value="OmpA-like"/>
    <property type="match status" value="1"/>
</dbReference>
<dbReference type="SUPFAM" id="SSF56925">
    <property type="entry name" value="OMPA-like"/>
    <property type="match status" value="1"/>
</dbReference>
<evidence type="ECO:0000256" key="7">
    <source>
        <dbReference type="ARBA" id="ARBA00023114"/>
    </source>
</evidence>
<dbReference type="PROSITE" id="PS51123">
    <property type="entry name" value="OMPA_2"/>
    <property type="match status" value="1"/>
</dbReference>
<evidence type="ECO:0000256" key="8">
    <source>
        <dbReference type="ARBA" id="ARBA00023136"/>
    </source>
</evidence>
<dbReference type="Gene3D" id="2.40.160.20">
    <property type="match status" value="1"/>
</dbReference>
<dbReference type="GO" id="GO:0006811">
    <property type="term" value="P:monoatomic ion transport"/>
    <property type="evidence" value="ECO:0007669"/>
    <property type="project" value="UniProtKB-KW"/>
</dbReference>
<comment type="caution">
    <text evidence="14">The sequence shown here is derived from an EMBL/GenBank/DDBJ whole genome shotgun (WGS) entry which is preliminary data.</text>
</comment>
<evidence type="ECO:0000313" key="14">
    <source>
        <dbReference type="EMBL" id="KOO07333.1"/>
    </source>
</evidence>
<dbReference type="GO" id="GO:0015288">
    <property type="term" value="F:porin activity"/>
    <property type="evidence" value="ECO:0007669"/>
    <property type="project" value="UniProtKB-KW"/>
</dbReference>
<keyword evidence="8 10" id="KW-0472">Membrane</keyword>
<keyword evidence="12" id="KW-0732">Signal</keyword>
<dbReference type="InterPro" id="IPR050330">
    <property type="entry name" value="Bact_OuterMem_StrucFunc"/>
</dbReference>
<evidence type="ECO:0000256" key="5">
    <source>
        <dbReference type="ARBA" id="ARBA00022692"/>
    </source>
</evidence>
<keyword evidence="5" id="KW-0812">Transmembrane</keyword>
<comment type="similarity">
    <text evidence="2">Belongs to the outer membrane OOP (TC 1.B.6) superfamily. OmpA family.</text>
</comment>
<dbReference type="OrthoDB" id="9782229at2"/>
<evidence type="ECO:0000256" key="1">
    <source>
        <dbReference type="ARBA" id="ARBA00004571"/>
    </source>
</evidence>
<evidence type="ECO:0000256" key="12">
    <source>
        <dbReference type="SAM" id="SignalP"/>
    </source>
</evidence>
<dbReference type="Pfam" id="PF00691">
    <property type="entry name" value="OmpA"/>
    <property type="match status" value="1"/>
</dbReference>
<evidence type="ECO:0000256" key="9">
    <source>
        <dbReference type="ARBA" id="ARBA00023237"/>
    </source>
</evidence>
<evidence type="ECO:0000256" key="10">
    <source>
        <dbReference type="PROSITE-ProRule" id="PRU00473"/>
    </source>
</evidence>
<dbReference type="RefSeq" id="WP_053409445.1">
    <property type="nucleotide sequence ID" value="NZ_DAIPHI010000016.1"/>
</dbReference>
<organism evidence="14 15">
    <name type="scientific">Vibrio hepatarius</name>
    <dbReference type="NCBI Taxonomy" id="171383"/>
    <lineage>
        <taxon>Bacteria</taxon>
        <taxon>Pseudomonadati</taxon>
        <taxon>Pseudomonadota</taxon>
        <taxon>Gammaproteobacteria</taxon>
        <taxon>Vibrionales</taxon>
        <taxon>Vibrionaceae</taxon>
        <taxon>Vibrio</taxon>
        <taxon>Vibrio oreintalis group</taxon>
    </lineage>
</organism>
<keyword evidence="9" id="KW-0998">Cell outer membrane</keyword>
<proteinExistence type="inferred from homology"/>
<dbReference type="EMBL" id="LHPI01000011">
    <property type="protein sequence ID" value="KOO07333.1"/>
    <property type="molecule type" value="Genomic_DNA"/>
</dbReference>
<dbReference type="InterPro" id="IPR036737">
    <property type="entry name" value="OmpA-like_sf"/>
</dbReference>
<evidence type="ECO:0000259" key="13">
    <source>
        <dbReference type="PROSITE" id="PS51123"/>
    </source>
</evidence>
<dbReference type="PRINTS" id="PR01021">
    <property type="entry name" value="OMPADOMAIN"/>
</dbReference>
<feature type="region of interest" description="Disordered" evidence="11">
    <location>
        <begin position="284"/>
        <end position="309"/>
    </location>
</feature>
<feature type="signal peptide" evidence="12">
    <location>
        <begin position="1"/>
        <end position="21"/>
    </location>
</feature>
<feature type="domain" description="OmpA-like" evidence="13">
    <location>
        <begin position="203"/>
        <end position="321"/>
    </location>
</feature>
<dbReference type="Proteomes" id="UP000037530">
    <property type="component" value="Unassembled WGS sequence"/>
</dbReference>
<dbReference type="GO" id="GO:0046930">
    <property type="term" value="C:pore complex"/>
    <property type="evidence" value="ECO:0007669"/>
    <property type="project" value="UniProtKB-KW"/>
</dbReference>
<keyword evidence="3" id="KW-0813">Transport</keyword>
<dbReference type="Pfam" id="PF01389">
    <property type="entry name" value="OmpA_membrane"/>
    <property type="match status" value="1"/>
</dbReference>
<evidence type="ECO:0000313" key="15">
    <source>
        <dbReference type="Proteomes" id="UP000037530"/>
    </source>
</evidence>
<evidence type="ECO:0000256" key="2">
    <source>
        <dbReference type="ARBA" id="ARBA00005710"/>
    </source>
</evidence>
<evidence type="ECO:0000256" key="4">
    <source>
        <dbReference type="ARBA" id="ARBA00022452"/>
    </source>
</evidence>
<dbReference type="PATRIC" id="fig|171383.3.peg.2561"/>
<dbReference type="AlphaFoldDB" id="A0A0M0I0B4"/>
<dbReference type="Gene3D" id="3.30.1330.60">
    <property type="entry name" value="OmpA-like domain"/>
    <property type="match status" value="1"/>
</dbReference>
<dbReference type="PANTHER" id="PTHR30329">
    <property type="entry name" value="STATOR ELEMENT OF FLAGELLAR MOTOR COMPLEX"/>
    <property type="match status" value="1"/>
</dbReference>
<sequence length="325" mass="35258">MKKLAAVISTTLIMASASANAEVYLGAKAGATFLHSLCDSGTSGSCDEDSWALGAFLGYEINDTFALEAGFDALGDTTSGDLDDESLKAYTIAPRYTQELADDLDVFAKLGGAFVDYADEDDWALLGAIGLSYNLTKNIDLQAEYQHINYIDVDVREFNANSFTLGFRTKFGGSDEDTAEPVQEVMVEEAVEQPVEEPVAEPVSKKFEKISIDSGNFELNSAELNPEGQQEADRLAVLMNEHPEAKVELVGYTDSLGAASYNQKLSEKRAQAVADALTEQGVDSSRITVRGEGENNPIASNDTKEGRAKNRRVEILVPEFEYEVK</sequence>
<keyword evidence="4" id="KW-1134">Transmembrane beta strand</keyword>
<dbReference type="InterPro" id="IPR011250">
    <property type="entry name" value="OMP/PagP_B-barrel"/>
</dbReference>
<evidence type="ECO:0000256" key="3">
    <source>
        <dbReference type="ARBA" id="ARBA00022448"/>
    </source>
</evidence>